<protein>
    <submittedName>
        <fullName evidence="3">Malate/L-lactate dehydrogenase family protein</fullName>
    </submittedName>
</protein>
<reference evidence="3 4" key="1">
    <citation type="submission" date="2015-11" db="EMBL/GenBank/DDBJ databases">
        <title>Exploring the genomic traits of fungus-feeding bacterial genus Collimonas.</title>
        <authorList>
            <person name="Song C."/>
            <person name="Schmidt R."/>
            <person name="de Jager V."/>
            <person name="Krzyzanowska D."/>
            <person name="Jongedijk E."/>
            <person name="Cankar K."/>
            <person name="Beekwilder J."/>
            <person name="van Veen A."/>
            <person name="de Boer W."/>
            <person name="van Veen J.A."/>
            <person name="Garbeva P."/>
        </authorList>
    </citation>
    <scope>NUCLEOTIDE SEQUENCE [LARGE SCALE GENOMIC DNA]</scope>
    <source>
        <strain evidence="3 4">Ter282</strain>
    </source>
</reference>
<proteinExistence type="inferred from homology"/>
<name>A0A127PKP0_9BURK</name>
<dbReference type="Proteomes" id="UP000071778">
    <property type="component" value="Chromosome"/>
</dbReference>
<sequence length="335" mass="36184">MKIQIDTALSYCKSVLVALETSDLHAQIVASHLVESDTKGVRSHGLLRLLRYVDQIESGYIDNRATPVVQILSSGLVQVDARRTWGILALNDLVPVLAENARLYGIAGGSVINCAHTGRIGAFTEALAKDFMWAQIFGGGANQRLREVAPFGGARAEFDTNPYAISAPLASNQVSTIDFATSATAQGKLLVHRTNRKPVPDGWLIDKEGNPSNDPESFYEGGALLPSGAHKGYGMAFLAELFGEAALGTPHELNWFAVAVDLNRFSAREGYFSRSEKLKKKIEQSPPATGVSKVMWPGQPELETAQSTCAEGSIEYSDLEFSKLSILGLRFGLTL</sequence>
<dbReference type="Pfam" id="PF02615">
    <property type="entry name" value="Ldh_2"/>
    <property type="match status" value="1"/>
</dbReference>
<dbReference type="InterPro" id="IPR043143">
    <property type="entry name" value="Mal/L-sulf/L-lact_DH-like_NADP"/>
</dbReference>
<dbReference type="RefSeq" id="WP_061532071.1">
    <property type="nucleotide sequence ID" value="NZ_CP013233.1"/>
</dbReference>
<dbReference type="SUPFAM" id="SSF89733">
    <property type="entry name" value="L-sulfolactate dehydrogenase-like"/>
    <property type="match status" value="1"/>
</dbReference>
<evidence type="ECO:0000256" key="1">
    <source>
        <dbReference type="ARBA" id="ARBA00006056"/>
    </source>
</evidence>
<comment type="similarity">
    <text evidence="1">Belongs to the LDH2/MDH2 oxidoreductase family.</text>
</comment>
<evidence type="ECO:0000256" key="2">
    <source>
        <dbReference type="ARBA" id="ARBA00023002"/>
    </source>
</evidence>
<dbReference type="PATRIC" id="fig|279058.17.peg.450"/>
<dbReference type="EMBL" id="CP013235">
    <property type="protein sequence ID" value="AMP08228.1"/>
    <property type="molecule type" value="Genomic_DNA"/>
</dbReference>
<dbReference type="Gene3D" id="3.30.1370.60">
    <property type="entry name" value="Hypothetical oxidoreductase yiak, domain 2"/>
    <property type="match status" value="1"/>
</dbReference>
<gene>
    <name evidence="3" type="ORF">CAter282_0412</name>
</gene>
<dbReference type="OrthoDB" id="924592at2"/>
<dbReference type="InterPro" id="IPR003767">
    <property type="entry name" value="Malate/L-lactate_DH-like"/>
</dbReference>
<accession>A0A127PKP0</accession>
<dbReference type="AlphaFoldDB" id="A0A127PKP0"/>
<keyword evidence="4" id="KW-1185">Reference proteome</keyword>
<dbReference type="InterPro" id="IPR036111">
    <property type="entry name" value="Mal/L-sulfo/L-lacto_DH-like_sf"/>
</dbReference>
<organism evidence="3 4">
    <name type="scientific">Collimonas arenae</name>
    <dbReference type="NCBI Taxonomy" id="279058"/>
    <lineage>
        <taxon>Bacteria</taxon>
        <taxon>Pseudomonadati</taxon>
        <taxon>Pseudomonadota</taxon>
        <taxon>Betaproteobacteria</taxon>
        <taxon>Burkholderiales</taxon>
        <taxon>Oxalobacteraceae</taxon>
        <taxon>Collimonas</taxon>
    </lineage>
</organism>
<evidence type="ECO:0000313" key="3">
    <source>
        <dbReference type="EMBL" id="AMP08228.1"/>
    </source>
</evidence>
<dbReference type="Gene3D" id="1.10.1530.10">
    <property type="match status" value="1"/>
</dbReference>
<dbReference type="InterPro" id="IPR043144">
    <property type="entry name" value="Mal/L-sulf/L-lact_DH-like_ah"/>
</dbReference>
<dbReference type="GO" id="GO:0016491">
    <property type="term" value="F:oxidoreductase activity"/>
    <property type="evidence" value="ECO:0007669"/>
    <property type="project" value="UniProtKB-KW"/>
</dbReference>
<evidence type="ECO:0000313" key="4">
    <source>
        <dbReference type="Proteomes" id="UP000071778"/>
    </source>
</evidence>
<dbReference type="PANTHER" id="PTHR11091:SF0">
    <property type="entry name" value="MALATE DEHYDROGENASE"/>
    <property type="match status" value="1"/>
</dbReference>
<keyword evidence="2" id="KW-0560">Oxidoreductase</keyword>
<dbReference type="PANTHER" id="PTHR11091">
    <property type="entry name" value="OXIDOREDUCTASE-RELATED"/>
    <property type="match status" value="1"/>
</dbReference>